<keyword evidence="2" id="KW-1185">Reference proteome</keyword>
<proteinExistence type="predicted"/>
<protein>
    <submittedName>
        <fullName evidence="1">Ribonuclease Z</fullName>
    </submittedName>
</protein>
<comment type="caution">
    <text evidence="1">The sequence shown here is derived from an EMBL/GenBank/DDBJ whole genome shotgun (WGS) entry which is preliminary data.</text>
</comment>
<accession>A0A2S7KWU6</accession>
<evidence type="ECO:0000313" key="2">
    <source>
        <dbReference type="Proteomes" id="UP000239522"/>
    </source>
</evidence>
<dbReference type="Proteomes" id="UP000239522">
    <property type="component" value="Unassembled WGS sequence"/>
</dbReference>
<dbReference type="RefSeq" id="WP_104809361.1">
    <property type="nucleotide sequence ID" value="NZ_MQUA01000013.1"/>
</dbReference>
<dbReference type="NCBIfam" id="TIGR01200">
    <property type="entry name" value="GLPGLI"/>
    <property type="match status" value="1"/>
</dbReference>
<evidence type="ECO:0000313" key="1">
    <source>
        <dbReference type="EMBL" id="PQB07125.1"/>
    </source>
</evidence>
<sequence>MKIVYFTLTFLFLSLIFPKNNQPENKLNLSKDFQGKATYISKTKMDLGNWGAKLTEVQKKQIEARMKNRLEKTYTLTFNNQESFFKEDDKIDAISGATDSWGKYFTPGDQYKNLVTDTQIQSQEFYGKDFLVKDKLQPIEWKLGDDTKMIGNYVCFKATAMIPAEQLTWYSFSWDKLNNREKKEKDDSLEDAIPYTAIEAWYSTQIPVNHGPQEFWGLPGLILEVSYDKTTFLCSELVLNTSGKVTIEAPSKGKEVNKMAYQEIISSKMKEFREMNAGRRGR</sequence>
<dbReference type="Pfam" id="PF09697">
    <property type="entry name" value="Porph_ging"/>
    <property type="match status" value="1"/>
</dbReference>
<name>A0A2S7KWU6_9FLAO</name>
<gene>
    <name evidence="1" type="ORF">BST83_08170</name>
</gene>
<organism evidence="1 2">
    <name type="scientific">Polaribacter filamentus</name>
    <dbReference type="NCBI Taxonomy" id="53483"/>
    <lineage>
        <taxon>Bacteria</taxon>
        <taxon>Pseudomonadati</taxon>
        <taxon>Bacteroidota</taxon>
        <taxon>Flavobacteriia</taxon>
        <taxon>Flavobacteriales</taxon>
        <taxon>Flavobacteriaceae</taxon>
    </lineage>
</organism>
<dbReference type="OrthoDB" id="1068986at2"/>
<dbReference type="EMBL" id="MQUA01000013">
    <property type="protein sequence ID" value="PQB07125.1"/>
    <property type="molecule type" value="Genomic_DNA"/>
</dbReference>
<reference evidence="1 2" key="1">
    <citation type="submission" date="2016-11" db="EMBL/GenBank/DDBJ databases">
        <title>Trade-off between light-utilization and light-protection in marine flavobacteria.</title>
        <authorList>
            <person name="Kumagai Y."/>
        </authorList>
    </citation>
    <scope>NUCLEOTIDE SEQUENCE [LARGE SCALE GENOMIC DNA]</scope>
    <source>
        <strain evidence="1 2">ATCC 700397</strain>
    </source>
</reference>
<dbReference type="InterPro" id="IPR005901">
    <property type="entry name" value="GLPGLI"/>
</dbReference>
<dbReference type="AlphaFoldDB" id="A0A2S7KWU6"/>